<dbReference type="eggNOG" id="COG1175">
    <property type="taxonomic scope" value="Bacteria"/>
</dbReference>
<dbReference type="GO" id="GO:0005886">
    <property type="term" value="C:plasma membrane"/>
    <property type="evidence" value="ECO:0007669"/>
    <property type="project" value="UniProtKB-SubCell"/>
</dbReference>
<evidence type="ECO:0000256" key="6">
    <source>
        <dbReference type="ARBA" id="ARBA00023136"/>
    </source>
</evidence>
<feature type="domain" description="ABC transmembrane type-1" evidence="8">
    <location>
        <begin position="81"/>
        <end position="294"/>
    </location>
</feature>
<evidence type="ECO:0000259" key="8">
    <source>
        <dbReference type="PROSITE" id="PS50928"/>
    </source>
</evidence>
<comment type="similarity">
    <text evidence="7">Belongs to the binding-protein-dependent transport system permease family.</text>
</comment>
<name>C3MIB3_SINFN</name>
<dbReference type="InterPro" id="IPR035906">
    <property type="entry name" value="MetI-like_sf"/>
</dbReference>
<evidence type="ECO:0000256" key="5">
    <source>
        <dbReference type="ARBA" id="ARBA00022989"/>
    </source>
</evidence>
<sequence length="306" mass="33998">MKGRSSPTKERSGRLGRGWDLHMPYFALIPLLIVVIVFYLGTMAWSVGVSFTSSKLLPTANYVGLEQYRVLFGTARWLVALENIVLFGFTFMASCLVFGFLLAVFVDQKVRGEGIFRTIFLFPYAMSFIVTGLVWQWLLNPGLGIQQFVRGLGLEQFTFGWINDQQLAIYAIAIAAFWQGSGLIMVIMLAGLRGVDVELWKAAKIDGVPTWRVYMSIVLPILRPTVATAVVLLALGVVKAYDVVVAMTQGGPGVATEVPAKFIMDYLFQRQNLGLAMAGSTVMLLSVLMLLAPYLYAQYLRKESRH</sequence>
<keyword evidence="6 7" id="KW-0472">Membrane</keyword>
<feature type="transmembrane region" description="Helical" evidence="7">
    <location>
        <begin position="118"/>
        <end position="138"/>
    </location>
</feature>
<gene>
    <name evidence="9" type="ordered locus">NGR_c06680</name>
</gene>
<dbReference type="RefSeq" id="WP_012707246.1">
    <property type="nucleotide sequence ID" value="NC_012587.1"/>
</dbReference>
<keyword evidence="5 7" id="KW-1133">Transmembrane helix</keyword>
<comment type="subcellular location">
    <subcellularLocation>
        <location evidence="1 7">Cell membrane</location>
        <topology evidence="1 7">Multi-pass membrane protein</topology>
    </subcellularLocation>
</comment>
<reference evidence="9 10" key="1">
    <citation type="journal article" date="2009" name="Appl. Environ. Microbiol.">
        <title>Rhizobium sp. strain NGR234 possesses a remarkable number of secretion systems.</title>
        <authorList>
            <person name="Schmeisser C."/>
            <person name="Liesegang H."/>
            <person name="Krysciak D."/>
            <person name="Bakkou N."/>
            <person name="Le Quere A."/>
            <person name="Wollherr A."/>
            <person name="Heinemeyer I."/>
            <person name="Morgenstern B."/>
            <person name="Pommerening-Roeser A."/>
            <person name="Flores M."/>
            <person name="Palacios R."/>
            <person name="Brenner S."/>
            <person name="Gottschalk G."/>
            <person name="Schmitz R.A."/>
            <person name="Broughton W.J."/>
            <person name="Perret X."/>
            <person name="Strittmatter A.W."/>
            <person name="Streit W.R."/>
        </authorList>
    </citation>
    <scope>NUCLEOTIDE SEQUENCE [LARGE SCALE GENOMIC DNA]</scope>
    <source>
        <strain evidence="10">NBRC 101917 / NGR234</strain>
    </source>
</reference>
<keyword evidence="2 7" id="KW-0813">Transport</keyword>
<dbReference type="InterPro" id="IPR051393">
    <property type="entry name" value="ABC_transporter_permease"/>
</dbReference>
<feature type="transmembrane region" description="Helical" evidence="7">
    <location>
        <begin position="21"/>
        <end position="41"/>
    </location>
</feature>
<evidence type="ECO:0000256" key="3">
    <source>
        <dbReference type="ARBA" id="ARBA00022475"/>
    </source>
</evidence>
<keyword evidence="4 7" id="KW-0812">Transmembrane</keyword>
<protein>
    <submittedName>
        <fullName evidence="9">Transmembrane component of ABC transporter</fullName>
    </submittedName>
</protein>
<evidence type="ECO:0000256" key="2">
    <source>
        <dbReference type="ARBA" id="ARBA00022448"/>
    </source>
</evidence>
<dbReference type="SUPFAM" id="SSF161098">
    <property type="entry name" value="MetI-like"/>
    <property type="match status" value="1"/>
</dbReference>
<dbReference type="GO" id="GO:0055085">
    <property type="term" value="P:transmembrane transport"/>
    <property type="evidence" value="ECO:0007669"/>
    <property type="project" value="InterPro"/>
</dbReference>
<dbReference type="PROSITE" id="PS50928">
    <property type="entry name" value="ABC_TM1"/>
    <property type="match status" value="1"/>
</dbReference>
<feature type="transmembrane region" description="Helical" evidence="7">
    <location>
        <begin position="84"/>
        <end position="106"/>
    </location>
</feature>
<keyword evidence="10" id="KW-1185">Reference proteome</keyword>
<dbReference type="EMBL" id="CP001389">
    <property type="protein sequence ID" value="ACP24461.1"/>
    <property type="molecule type" value="Genomic_DNA"/>
</dbReference>
<dbReference type="PANTHER" id="PTHR30193">
    <property type="entry name" value="ABC TRANSPORTER PERMEASE PROTEIN"/>
    <property type="match status" value="1"/>
</dbReference>
<dbReference type="CDD" id="cd06261">
    <property type="entry name" value="TM_PBP2"/>
    <property type="match status" value="1"/>
</dbReference>
<feature type="transmembrane region" description="Helical" evidence="7">
    <location>
        <begin position="213"/>
        <end position="238"/>
    </location>
</feature>
<evidence type="ECO:0000313" key="9">
    <source>
        <dbReference type="EMBL" id="ACP24461.1"/>
    </source>
</evidence>
<evidence type="ECO:0000313" key="10">
    <source>
        <dbReference type="Proteomes" id="UP000001054"/>
    </source>
</evidence>
<feature type="transmembrane region" description="Helical" evidence="7">
    <location>
        <begin position="273"/>
        <end position="296"/>
    </location>
</feature>
<dbReference type="InterPro" id="IPR000515">
    <property type="entry name" value="MetI-like"/>
</dbReference>
<dbReference type="PANTHER" id="PTHR30193:SF42">
    <property type="entry name" value="ABC TRANSPORTER PERMEASE PROTEIN"/>
    <property type="match status" value="1"/>
</dbReference>
<dbReference type="STRING" id="394.NGR_c06680"/>
<keyword evidence="3" id="KW-1003">Cell membrane</keyword>
<dbReference type="AlphaFoldDB" id="C3MIB3"/>
<dbReference type="OrthoDB" id="9805108at2"/>
<evidence type="ECO:0000256" key="1">
    <source>
        <dbReference type="ARBA" id="ARBA00004651"/>
    </source>
</evidence>
<dbReference type="Gene3D" id="1.10.3720.10">
    <property type="entry name" value="MetI-like"/>
    <property type="match status" value="1"/>
</dbReference>
<evidence type="ECO:0000256" key="4">
    <source>
        <dbReference type="ARBA" id="ARBA00022692"/>
    </source>
</evidence>
<proteinExistence type="inferred from homology"/>
<dbReference type="KEGG" id="rhi:NGR_c06680"/>
<dbReference type="HOGENOM" id="CLU_016047_0_0_5"/>
<accession>C3MIB3</accession>
<organism evidence="9 10">
    <name type="scientific">Sinorhizobium fredii (strain NBRC 101917 / NGR234)</name>
    <dbReference type="NCBI Taxonomy" id="394"/>
    <lineage>
        <taxon>Bacteria</taxon>
        <taxon>Pseudomonadati</taxon>
        <taxon>Pseudomonadota</taxon>
        <taxon>Alphaproteobacteria</taxon>
        <taxon>Hyphomicrobiales</taxon>
        <taxon>Rhizobiaceae</taxon>
        <taxon>Sinorhizobium/Ensifer group</taxon>
        <taxon>Sinorhizobium</taxon>
    </lineage>
</organism>
<dbReference type="PATRIC" id="fig|394.7.peg.3481"/>
<dbReference type="Pfam" id="PF00528">
    <property type="entry name" value="BPD_transp_1"/>
    <property type="match status" value="1"/>
</dbReference>
<feature type="transmembrane region" description="Helical" evidence="7">
    <location>
        <begin position="167"/>
        <end position="192"/>
    </location>
</feature>
<evidence type="ECO:0000256" key="7">
    <source>
        <dbReference type="RuleBase" id="RU363032"/>
    </source>
</evidence>
<dbReference type="Proteomes" id="UP000001054">
    <property type="component" value="Chromosome"/>
</dbReference>